<comment type="similarity">
    <text evidence="1">Belongs to the glycosyl hydrolase 2 family.</text>
</comment>
<proteinExistence type="inferred from homology"/>
<dbReference type="GO" id="GO:0019391">
    <property type="term" value="P:glucuronoside catabolic process"/>
    <property type="evidence" value="ECO:0007669"/>
    <property type="project" value="TreeGrafter"/>
</dbReference>
<dbReference type="GO" id="GO:0005975">
    <property type="term" value="P:carbohydrate metabolic process"/>
    <property type="evidence" value="ECO:0007669"/>
    <property type="project" value="InterPro"/>
</dbReference>
<gene>
    <name evidence="10" type="ORF">GCM10007962_22570</name>
</gene>
<sequence length="603" mass="69871">MKRTTVLIVLLLPIMSFSQDLITNTINRNTTTLNGTWHYIIDPYETGYYNYRHEPYDKQTKSDNRAFYKNYHTDDKLELVEYDFDKSQTLLVPGDWNSQNEKLLYYEGTIWYKKSFDYKKSNPLNRLFLYFGAINYKAEVYLNGQKLGTHIGGFTPFNYEISSIVKPKNNYLVVKVDNKRTKEAIPTINTDWWNYGGITRDVKLIEEPQSFVQDYSIQLKKGSNTSISGFIKLNNVLKEEKVTISIPELKVQTTVLVKNDNKIGFEINTKGIHYWSPESPKLYAVNIKTDYQTLEDHIGFRTIEVKGPKILLNGKSVFLKGISIHEENPMRAARAFNDADALVLLNWAKELGCNYVRLAHYPHNEHIVRMADQLGMMVWEEIPVYWTIDFKNESALNNAKNQLTEAITRDKNRACIVIWSMANETPPSDARNKFLIDLVNHTKSFDNTRLISAALETHNKNGVNIVDDKMGEYLDIVAFNQYTGWYGGSLENAPNAKWDISYDKPVVISEFGGGALQGLHGTIKERWTEEYQEYLYQQNLRMIDKIPNISGISPWILVDFKSPKRLLPNIQDGWNRKGLISNNGIKKKAFYILQKYYKNKEHE</sequence>
<evidence type="ECO:0000256" key="4">
    <source>
        <dbReference type="ARBA" id="ARBA00022801"/>
    </source>
</evidence>
<dbReference type="SUPFAM" id="SSF51445">
    <property type="entry name" value="(Trans)glycosidases"/>
    <property type="match status" value="1"/>
</dbReference>
<dbReference type="Gene3D" id="3.20.20.80">
    <property type="entry name" value="Glycosidases"/>
    <property type="match status" value="1"/>
</dbReference>
<evidence type="ECO:0000259" key="9">
    <source>
        <dbReference type="Pfam" id="PF02837"/>
    </source>
</evidence>
<dbReference type="Pfam" id="PF00703">
    <property type="entry name" value="Glyco_hydro_2"/>
    <property type="match status" value="1"/>
</dbReference>
<dbReference type="PANTHER" id="PTHR10066">
    <property type="entry name" value="BETA-GLUCURONIDASE"/>
    <property type="match status" value="1"/>
</dbReference>
<dbReference type="EC" id="3.2.1.31" evidence="2"/>
<feature type="domain" description="Glycoside hydrolase family 2 catalytic" evidence="8">
    <location>
        <begin position="303"/>
        <end position="597"/>
    </location>
</feature>
<feature type="signal peptide" evidence="6">
    <location>
        <begin position="1"/>
        <end position="18"/>
    </location>
</feature>
<keyword evidence="5" id="KW-0326">Glycosidase</keyword>
<dbReference type="InterPro" id="IPR006102">
    <property type="entry name" value="Ig-like_GH2"/>
</dbReference>
<dbReference type="GO" id="GO:0004566">
    <property type="term" value="F:beta-glucuronidase activity"/>
    <property type="evidence" value="ECO:0007669"/>
    <property type="project" value="UniProtKB-EC"/>
</dbReference>
<evidence type="ECO:0000313" key="11">
    <source>
        <dbReference type="Proteomes" id="UP000612329"/>
    </source>
</evidence>
<evidence type="ECO:0000256" key="5">
    <source>
        <dbReference type="ARBA" id="ARBA00023295"/>
    </source>
</evidence>
<reference evidence="10" key="1">
    <citation type="journal article" date="2014" name="Int. J. Syst. Evol. Microbiol.">
        <title>Complete genome sequence of Corynebacterium casei LMG S-19264T (=DSM 44701T), isolated from a smear-ripened cheese.</title>
        <authorList>
            <consortium name="US DOE Joint Genome Institute (JGI-PGF)"/>
            <person name="Walter F."/>
            <person name="Albersmeier A."/>
            <person name="Kalinowski J."/>
            <person name="Ruckert C."/>
        </authorList>
    </citation>
    <scope>NUCLEOTIDE SEQUENCE</scope>
    <source>
        <strain evidence="10">JCM 12862</strain>
    </source>
</reference>
<reference evidence="10" key="2">
    <citation type="submission" date="2020-09" db="EMBL/GenBank/DDBJ databases">
        <authorList>
            <person name="Sun Q."/>
            <person name="Ohkuma M."/>
        </authorList>
    </citation>
    <scope>NUCLEOTIDE SEQUENCE</scope>
    <source>
        <strain evidence="10">JCM 12862</strain>
    </source>
</reference>
<dbReference type="AlphaFoldDB" id="A0A8J3BNV1"/>
<dbReference type="Gene3D" id="2.60.120.260">
    <property type="entry name" value="Galactose-binding domain-like"/>
    <property type="match status" value="1"/>
</dbReference>
<dbReference type="EMBL" id="BMNR01000005">
    <property type="protein sequence ID" value="GGK27795.1"/>
    <property type="molecule type" value="Genomic_DNA"/>
</dbReference>
<dbReference type="PANTHER" id="PTHR10066:SF67">
    <property type="entry name" value="BETA-GLUCURONIDASE"/>
    <property type="match status" value="1"/>
</dbReference>
<dbReference type="Pfam" id="PF02837">
    <property type="entry name" value="Glyco_hydro_2_N"/>
    <property type="match status" value="1"/>
</dbReference>
<feature type="domain" description="Glycoside hydrolase family 2 immunoglobulin-like beta-sandwich" evidence="7">
    <location>
        <begin position="220"/>
        <end position="301"/>
    </location>
</feature>
<evidence type="ECO:0000256" key="6">
    <source>
        <dbReference type="SAM" id="SignalP"/>
    </source>
</evidence>
<protein>
    <recommendedName>
        <fullName evidence="3">Beta-glucuronidase</fullName>
        <ecNumber evidence="2">3.2.1.31</ecNumber>
    </recommendedName>
</protein>
<dbReference type="Pfam" id="PF02836">
    <property type="entry name" value="Glyco_hydro_2_C"/>
    <property type="match status" value="1"/>
</dbReference>
<evidence type="ECO:0000256" key="3">
    <source>
        <dbReference type="ARBA" id="ARBA00016205"/>
    </source>
</evidence>
<keyword evidence="6" id="KW-0732">Signal</keyword>
<dbReference type="InterPro" id="IPR006101">
    <property type="entry name" value="Glyco_hydro_2"/>
</dbReference>
<keyword evidence="4" id="KW-0378">Hydrolase</keyword>
<evidence type="ECO:0000256" key="1">
    <source>
        <dbReference type="ARBA" id="ARBA00007401"/>
    </source>
</evidence>
<organism evidence="10 11">
    <name type="scientific">Yeosuana aromativorans</name>
    <dbReference type="NCBI Taxonomy" id="288019"/>
    <lineage>
        <taxon>Bacteria</taxon>
        <taxon>Pseudomonadati</taxon>
        <taxon>Bacteroidota</taxon>
        <taxon>Flavobacteriia</taxon>
        <taxon>Flavobacteriales</taxon>
        <taxon>Flavobacteriaceae</taxon>
        <taxon>Yeosuana</taxon>
    </lineage>
</organism>
<feature type="chain" id="PRO_5035205817" description="Beta-glucuronidase" evidence="6">
    <location>
        <begin position="19"/>
        <end position="603"/>
    </location>
</feature>
<name>A0A8J3BNV1_9FLAO</name>
<dbReference type="InterPro" id="IPR023232">
    <property type="entry name" value="Glyco_hydro_2_AS"/>
</dbReference>
<dbReference type="GO" id="GO:0030246">
    <property type="term" value="F:carbohydrate binding"/>
    <property type="evidence" value="ECO:0007669"/>
    <property type="project" value="TreeGrafter"/>
</dbReference>
<dbReference type="PRINTS" id="PR00132">
    <property type="entry name" value="GLHYDRLASE2"/>
</dbReference>
<dbReference type="InterPro" id="IPR006104">
    <property type="entry name" value="Glyco_hydro_2_N"/>
</dbReference>
<evidence type="ECO:0000313" key="10">
    <source>
        <dbReference type="EMBL" id="GGK27795.1"/>
    </source>
</evidence>
<accession>A0A8J3BNV1</accession>
<dbReference type="SUPFAM" id="SSF49303">
    <property type="entry name" value="beta-Galactosidase/glucuronidase domain"/>
    <property type="match status" value="1"/>
</dbReference>
<dbReference type="Gene3D" id="2.60.40.10">
    <property type="entry name" value="Immunoglobulins"/>
    <property type="match status" value="1"/>
</dbReference>
<dbReference type="InterPro" id="IPR017853">
    <property type="entry name" value="GH"/>
</dbReference>
<keyword evidence="11" id="KW-1185">Reference proteome</keyword>
<dbReference type="SUPFAM" id="SSF49785">
    <property type="entry name" value="Galactose-binding domain-like"/>
    <property type="match status" value="1"/>
</dbReference>
<dbReference type="Proteomes" id="UP000612329">
    <property type="component" value="Unassembled WGS sequence"/>
</dbReference>
<comment type="caution">
    <text evidence="10">The sequence shown here is derived from an EMBL/GenBank/DDBJ whole genome shotgun (WGS) entry which is preliminary data.</text>
</comment>
<dbReference type="InterPro" id="IPR006103">
    <property type="entry name" value="Glyco_hydro_2_cat"/>
</dbReference>
<evidence type="ECO:0000259" key="7">
    <source>
        <dbReference type="Pfam" id="PF00703"/>
    </source>
</evidence>
<dbReference type="InterPro" id="IPR013783">
    <property type="entry name" value="Ig-like_fold"/>
</dbReference>
<dbReference type="RefSeq" id="WP_188653138.1">
    <property type="nucleotide sequence ID" value="NZ_BMNR01000005.1"/>
</dbReference>
<dbReference type="PROSITE" id="PS00608">
    <property type="entry name" value="GLYCOSYL_HYDROL_F2_2"/>
    <property type="match status" value="1"/>
</dbReference>
<dbReference type="InterPro" id="IPR036156">
    <property type="entry name" value="Beta-gal/glucu_dom_sf"/>
</dbReference>
<dbReference type="InterPro" id="IPR008979">
    <property type="entry name" value="Galactose-bd-like_sf"/>
</dbReference>
<evidence type="ECO:0000256" key="2">
    <source>
        <dbReference type="ARBA" id="ARBA00012761"/>
    </source>
</evidence>
<feature type="domain" description="Glycosyl hydrolases family 2 sugar binding" evidence="9">
    <location>
        <begin position="79"/>
        <end position="208"/>
    </location>
</feature>
<evidence type="ECO:0000259" key="8">
    <source>
        <dbReference type="Pfam" id="PF02836"/>
    </source>
</evidence>